<dbReference type="InterPro" id="IPR032710">
    <property type="entry name" value="NTF2-like_dom_sf"/>
</dbReference>
<evidence type="ECO:0000256" key="1">
    <source>
        <dbReference type="SAM" id="SignalP"/>
    </source>
</evidence>
<dbReference type="Pfam" id="PF14534">
    <property type="entry name" value="DUF4440"/>
    <property type="match status" value="1"/>
</dbReference>
<keyword evidence="1" id="KW-0732">Signal</keyword>
<sequence>MKPFLSLLLASTLFLATSCSRSGDAVNIQDLNRQFIDAWNSKNSDKIVGFLAEDVDFLQGSTHFKGKSEVSNKWVKETLPSLSDLKTNVVSSGADTRTAYEAGTFSVDVLPSSPDLPHGIGEGNFILLWKKNDAGTWLLSYAQLEDMPVQAKN</sequence>
<feature type="signal peptide" evidence="1">
    <location>
        <begin position="1"/>
        <end position="22"/>
    </location>
</feature>
<proteinExistence type="predicted"/>
<feature type="chain" id="PRO_5026667430" evidence="1">
    <location>
        <begin position="23"/>
        <end position="153"/>
    </location>
</feature>
<dbReference type="PROSITE" id="PS51257">
    <property type="entry name" value="PROKAR_LIPOPROTEIN"/>
    <property type="match status" value="1"/>
</dbReference>
<keyword evidence="4" id="KW-1185">Reference proteome</keyword>
<dbReference type="Gene3D" id="3.10.450.50">
    <property type="match status" value="1"/>
</dbReference>
<evidence type="ECO:0000313" key="4">
    <source>
        <dbReference type="Proteomes" id="UP000477386"/>
    </source>
</evidence>
<reference evidence="3 4" key="1">
    <citation type="submission" date="2020-02" db="EMBL/GenBank/DDBJ databases">
        <title>Draft genome sequence of two Spirosoma agri KCTC 52727 and Spirosoma terrae KCTC 52035.</title>
        <authorList>
            <person name="Rojas J."/>
            <person name="Ambika Manirajan B."/>
            <person name="Ratering S."/>
            <person name="Suarez C."/>
            <person name="Schnell S."/>
        </authorList>
    </citation>
    <scope>NUCLEOTIDE SEQUENCE [LARGE SCALE GENOMIC DNA]</scope>
    <source>
        <strain evidence="3 4">KCTC 52727</strain>
    </source>
</reference>
<dbReference type="EMBL" id="JAAGNZ010000001">
    <property type="protein sequence ID" value="NEU68034.1"/>
    <property type="molecule type" value="Genomic_DNA"/>
</dbReference>
<gene>
    <name evidence="3" type="ORF">GK091_14170</name>
</gene>
<evidence type="ECO:0000313" key="3">
    <source>
        <dbReference type="EMBL" id="NEU68034.1"/>
    </source>
</evidence>
<protein>
    <submittedName>
        <fullName evidence="3">Nuclear transport factor 2 family protein</fullName>
    </submittedName>
</protein>
<dbReference type="InterPro" id="IPR027843">
    <property type="entry name" value="DUF4440"/>
</dbReference>
<dbReference type="Proteomes" id="UP000477386">
    <property type="component" value="Unassembled WGS sequence"/>
</dbReference>
<feature type="domain" description="DUF4440" evidence="2">
    <location>
        <begin position="28"/>
        <end position="139"/>
    </location>
</feature>
<dbReference type="RefSeq" id="WP_164039228.1">
    <property type="nucleotide sequence ID" value="NZ_JAAGNZ010000001.1"/>
</dbReference>
<comment type="caution">
    <text evidence="3">The sequence shown here is derived from an EMBL/GenBank/DDBJ whole genome shotgun (WGS) entry which is preliminary data.</text>
</comment>
<dbReference type="AlphaFoldDB" id="A0A6M0IIK9"/>
<organism evidence="3 4">
    <name type="scientific">Spirosoma agri</name>
    <dbReference type="NCBI Taxonomy" id="1987381"/>
    <lineage>
        <taxon>Bacteria</taxon>
        <taxon>Pseudomonadati</taxon>
        <taxon>Bacteroidota</taxon>
        <taxon>Cytophagia</taxon>
        <taxon>Cytophagales</taxon>
        <taxon>Cytophagaceae</taxon>
        <taxon>Spirosoma</taxon>
    </lineage>
</organism>
<name>A0A6M0IIK9_9BACT</name>
<dbReference type="SUPFAM" id="SSF54427">
    <property type="entry name" value="NTF2-like"/>
    <property type="match status" value="1"/>
</dbReference>
<evidence type="ECO:0000259" key="2">
    <source>
        <dbReference type="Pfam" id="PF14534"/>
    </source>
</evidence>
<accession>A0A6M0IIK9</accession>